<dbReference type="AlphaFoldDB" id="A0A2N5T583"/>
<protein>
    <submittedName>
        <fullName evidence="1">Uncharacterized protein</fullName>
    </submittedName>
</protein>
<dbReference type="EMBL" id="PGCJ01000794">
    <property type="protein sequence ID" value="PLW20624.1"/>
    <property type="molecule type" value="Genomic_DNA"/>
</dbReference>
<comment type="caution">
    <text evidence="1">The sequence shown here is derived from an EMBL/GenBank/DDBJ whole genome shotgun (WGS) entry which is preliminary data.</text>
</comment>
<accession>A0A2N5T583</accession>
<organism evidence="1 2">
    <name type="scientific">Puccinia coronata f. sp. avenae</name>
    <dbReference type="NCBI Taxonomy" id="200324"/>
    <lineage>
        <taxon>Eukaryota</taxon>
        <taxon>Fungi</taxon>
        <taxon>Dikarya</taxon>
        <taxon>Basidiomycota</taxon>
        <taxon>Pucciniomycotina</taxon>
        <taxon>Pucciniomycetes</taxon>
        <taxon>Pucciniales</taxon>
        <taxon>Pucciniaceae</taxon>
        <taxon>Puccinia</taxon>
    </lineage>
</organism>
<keyword evidence="2" id="KW-1185">Reference proteome</keyword>
<sequence>MASKPHLTTHNLAALQLAFKSSLISPHPVLQQFINQLLDTMNPTTHNHVLLAKTQIASPSQFACLETNQAKQWEIPTQFWMTQVNNLDRNPDFNSHLGATNQSATTTNASPVATVALATPAITETSLTAAIPAPAGARRQALPSTTRSVCLSIKYGIWLSASLPMGVKKSTGSGRGKAPPEWTKVGFKLPLLNWQLVPTNWDWGLPKRKLTLLVGTSWPCLTKAITKNNNKGLVTW</sequence>
<gene>
    <name evidence="1" type="ORF">PCANC_06019</name>
</gene>
<evidence type="ECO:0000313" key="1">
    <source>
        <dbReference type="EMBL" id="PLW20624.1"/>
    </source>
</evidence>
<dbReference type="Proteomes" id="UP000235388">
    <property type="component" value="Unassembled WGS sequence"/>
</dbReference>
<reference evidence="1 2" key="1">
    <citation type="submission" date="2017-11" db="EMBL/GenBank/DDBJ databases">
        <title>De novo assembly and phasing of dikaryotic genomes from two isolates of Puccinia coronata f. sp. avenae, the causal agent of oat crown rust.</title>
        <authorList>
            <person name="Miller M.E."/>
            <person name="Zhang Y."/>
            <person name="Omidvar V."/>
            <person name="Sperschneider J."/>
            <person name="Schwessinger B."/>
            <person name="Raley C."/>
            <person name="Palmer J.M."/>
            <person name="Garnica D."/>
            <person name="Upadhyaya N."/>
            <person name="Rathjen J."/>
            <person name="Taylor J.M."/>
            <person name="Park R.F."/>
            <person name="Dodds P.N."/>
            <person name="Hirsch C.D."/>
            <person name="Kianian S.F."/>
            <person name="Figueroa M."/>
        </authorList>
    </citation>
    <scope>NUCLEOTIDE SEQUENCE [LARGE SCALE GENOMIC DNA]</scope>
    <source>
        <strain evidence="1">12NC29</strain>
    </source>
</reference>
<proteinExistence type="predicted"/>
<evidence type="ECO:0000313" key="2">
    <source>
        <dbReference type="Proteomes" id="UP000235388"/>
    </source>
</evidence>
<name>A0A2N5T583_9BASI</name>